<feature type="transmembrane region" description="Helical" evidence="4">
    <location>
        <begin position="135"/>
        <end position="151"/>
    </location>
</feature>
<dbReference type="PANTHER" id="PTHR12483">
    <property type="entry name" value="SOLUTE CARRIER FAMILY 31 COPPER TRANSPORTERS"/>
    <property type="match status" value="1"/>
</dbReference>
<evidence type="ECO:0000313" key="5">
    <source>
        <dbReference type="EMBL" id="KAK8082319.1"/>
    </source>
</evidence>
<proteinExistence type="inferred from homology"/>
<protein>
    <recommendedName>
        <fullName evidence="4">Copper transport protein</fullName>
    </recommendedName>
</protein>
<comment type="similarity">
    <text evidence="4">Belongs to the copper transporter (Ctr) (TC 1.A.56) family. SLC31A subfamily.</text>
</comment>
<reference evidence="5 6" key="1">
    <citation type="submission" date="2023-01" db="EMBL/GenBank/DDBJ databases">
        <title>Analysis of 21 Apiospora genomes using comparative genomics revels a genus with tremendous synthesis potential of carbohydrate active enzymes and secondary metabolites.</title>
        <authorList>
            <person name="Sorensen T."/>
        </authorList>
    </citation>
    <scope>NUCLEOTIDE SEQUENCE [LARGE SCALE GENOMIC DNA]</scope>
    <source>
        <strain evidence="5 6">CBS 83171</strain>
    </source>
</reference>
<evidence type="ECO:0000256" key="3">
    <source>
        <dbReference type="ARBA" id="ARBA00023136"/>
    </source>
</evidence>
<feature type="transmembrane region" description="Helical" evidence="4">
    <location>
        <begin position="109"/>
        <end position="129"/>
    </location>
</feature>
<feature type="transmembrane region" description="Helical" evidence="4">
    <location>
        <begin position="57"/>
        <end position="77"/>
    </location>
</feature>
<keyword evidence="4" id="KW-0813">Transport</keyword>
<dbReference type="Proteomes" id="UP001446871">
    <property type="component" value="Unassembled WGS sequence"/>
</dbReference>
<keyword evidence="3 4" id="KW-0472">Membrane</keyword>
<evidence type="ECO:0000256" key="2">
    <source>
        <dbReference type="ARBA" id="ARBA00022989"/>
    </source>
</evidence>
<keyword evidence="4" id="KW-0187">Copper transport</keyword>
<keyword evidence="1 4" id="KW-0812">Transmembrane</keyword>
<sequence>MDHSHMDHAGMGHGGMGHGDMGHGGGGMDDMCNMNMLFTWDTKNLCIVFKWWHVRGFPSLLMSLAGVIVICAGYEALRAYIRRYEASTAREAENLPRHRHVSVENRAHIVKAALYAVQTFYAFMMMLLFMTYNGWVMAAVAAGAFLGYLLFGKSTSATKETACH</sequence>
<keyword evidence="4" id="KW-0406">Ion transport</keyword>
<name>A0ABR1WFM6_9PEZI</name>
<evidence type="ECO:0000313" key="6">
    <source>
        <dbReference type="Proteomes" id="UP001446871"/>
    </source>
</evidence>
<dbReference type="InterPro" id="IPR007274">
    <property type="entry name" value="Cop_transporter"/>
</dbReference>
<gene>
    <name evidence="5" type="ORF">PG996_001100</name>
</gene>
<dbReference type="Pfam" id="PF04145">
    <property type="entry name" value="Ctr"/>
    <property type="match status" value="1"/>
</dbReference>
<evidence type="ECO:0000256" key="4">
    <source>
        <dbReference type="RuleBase" id="RU367022"/>
    </source>
</evidence>
<dbReference type="EMBL" id="JAQQWM010000001">
    <property type="protein sequence ID" value="KAK8082319.1"/>
    <property type="molecule type" value="Genomic_DNA"/>
</dbReference>
<comment type="caution">
    <text evidence="5">The sequence shown here is derived from an EMBL/GenBank/DDBJ whole genome shotgun (WGS) entry which is preliminary data.</text>
</comment>
<keyword evidence="6" id="KW-1185">Reference proteome</keyword>
<keyword evidence="2 4" id="KW-1133">Transmembrane helix</keyword>
<comment type="subcellular location">
    <subcellularLocation>
        <location evidence="4">Membrane</location>
        <topology evidence="4">Multi-pass membrane protein</topology>
    </subcellularLocation>
</comment>
<evidence type="ECO:0000256" key="1">
    <source>
        <dbReference type="ARBA" id="ARBA00022692"/>
    </source>
</evidence>
<accession>A0ABR1WFM6</accession>
<dbReference type="PANTHER" id="PTHR12483:SF115">
    <property type="entry name" value="COPPER TRANSPORT PROTEIN"/>
    <property type="match status" value="1"/>
</dbReference>
<keyword evidence="4" id="KW-0186">Copper</keyword>
<organism evidence="5 6">
    <name type="scientific">Apiospora saccharicola</name>
    <dbReference type="NCBI Taxonomy" id="335842"/>
    <lineage>
        <taxon>Eukaryota</taxon>
        <taxon>Fungi</taxon>
        <taxon>Dikarya</taxon>
        <taxon>Ascomycota</taxon>
        <taxon>Pezizomycotina</taxon>
        <taxon>Sordariomycetes</taxon>
        <taxon>Xylariomycetidae</taxon>
        <taxon>Amphisphaeriales</taxon>
        <taxon>Apiosporaceae</taxon>
        <taxon>Apiospora</taxon>
    </lineage>
</organism>